<organism evidence="9 10">
    <name type="scientific">Herbaspirillum lusitanum</name>
    <dbReference type="NCBI Taxonomy" id="213312"/>
    <lineage>
        <taxon>Bacteria</taxon>
        <taxon>Pseudomonadati</taxon>
        <taxon>Pseudomonadota</taxon>
        <taxon>Betaproteobacteria</taxon>
        <taxon>Burkholderiales</taxon>
        <taxon>Oxalobacteraceae</taxon>
        <taxon>Herbaspirillum</taxon>
    </lineage>
</organism>
<feature type="transmembrane region" description="Helical" evidence="7">
    <location>
        <begin position="189"/>
        <end position="209"/>
    </location>
</feature>
<feature type="transmembrane region" description="Helical" evidence="7">
    <location>
        <begin position="297"/>
        <end position="316"/>
    </location>
</feature>
<evidence type="ECO:0000256" key="2">
    <source>
        <dbReference type="ARBA" id="ARBA00022448"/>
    </source>
</evidence>
<evidence type="ECO:0000313" key="10">
    <source>
        <dbReference type="Proteomes" id="UP001629246"/>
    </source>
</evidence>
<dbReference type="SUPFAM" id="SSF161098">
    <property type="entry name" value="MetI-like"/>
    <property type="match status" value="1"/>
</dbReference>
<proteinExistence type="inferred from homology"/>
<keyword evidence="10" id="KW-1185">Reference proteome</keyword>
<keyword evidence="3" id="KW-1003">Cell membrane</keyword>
<feature type="transmembrane region" description="Helical" evidence="7">
    <location>
        <begin position="115"/>
        <end position="137"/>
    </location>
</feature>
<comment type="similarity">
    <text evidence="7">Belongs to the binding-protein-dependent transport system permease family.</text>
</comment>
<dbReference type="PROSITE" id="PS50928">
    <property type="entry name" value="ABC_TM1"/>
    <property type="match status" value="1"/>
</dbReference>
<evidence type="ECO:0000256" key="1">
    <source>
        <dbReference type="ARBA" id="ARBA00004651"/>
    </source>
</evidence>
<feature type="transmembrane region" description="Helical" evidence="7">
    <location>
        <begin position="26"/>
        <end position="45"/>
    </location>
</feature>
<dbReference type="InterPro" id="IPR035906">
    <property type="entry name" value="MetI-like_sf"/>
</dbReference>
<keyword evidence="6 7" id="KW-0472">Membrane</keyword>
<evidence type="ECO:0000256" key="7">
    <source>
        <dbReference type="RuleBase" id="RU363032"/>
    </source>
</evidence>
<comment type="caution">
    <text evidence="9">The sequence shown here is derived from an EMBL/GenBank/DDBJ whole genome shotgun (WGS) entry which is preliminary data.</text>
</comment>
<dbReference type="Gene3D" id="1.10.3720.10">
    <property type="entry name" value="MetI-like"/>
    <property type="match status" value="1"/>
</dbReference>
<accession>A0ABW9A6D4</accession>
<dbReference type="InterPro" id="IPR045621">
    <property type="entry name" value="BPD_transp_1_N"/>
</dbReference>
<evidence type="ECO:0000259" key="8">
    <source>
        <dbReference type="PROSITE" id="PS50928"/>
    </source>
</evidence>
<comment type="subcellular location">
    <subcellularLocation>
        <location evidence="1 7">Cell membrane</location>
        <topology evidence="1 7">Multi-pass membrane protein</topology>
    </subcellularLocation>
</comment>
<evidence type="ECO:0000256" key="4">
    <source>
        <dbReference type="ARBA" id="ARBA00022692"/>
    </source>
</evidence>
<keyword evidence="5 7" id="KW-1133">Transmembrane helix</keyword>
<dbReference type="Pfam" id="PF00528">
    <property type="entry name" value="BPD_transp_1"/>
    <property type="match status" value="1"/>
</dbReference>
<dbReference type="EMBL" id="JAQQFM010000002">
    <property type="protein sequence ID" value="MFL9923562.1"/>
    <property type="molecule type" value="Genomic_DNA"/>
</dbReference>
<evidence type="ECO:0000256" key="5">
    <source>
        <dbReference type="ARBA" id="ARBA00022989"/>
    </source>
</evidence>
<dbReference type="PANTHER" id="PTHR43163">
    <property type="entry name" value="DIPEPTIDE TRANSPORT SYSTEM PERMEASE PROTEIN DPPB-RELATED"/>
    <property type="match status" value="1"/>
</dbReference>
<dbReference type="PANTHER" id="PTHR43163:SF6">
    <property type="entry name" value="DIPEPTIDE TRANSPORT SYSTEM PERMEASE PROTEIN DPPB-RELATED"/>
    <property type="match status" value="1"/>
</dbReference>
<evidence type="ECO:0000256" key="6">
    <source>
        <dbReference type="ARBA" id="ARBA00023136"/>
    </source>
</evidence>
<reference evidence="9 10" key="1">
    <citation type="journal article" date="2024" name="Chem. Sci.">
        <title>Discovery of megapolipeptins by genome mining of a Burkholderiales bacteria collection.</title>
        <authorList>
            <person name="Paulo B.S."/>
            <person name="Recchia M.J.J."/>
            <person name="Lee S."/>
            <person name="Fergusson C.H."/>
            <person name="Romanowski S.B."/>
            <person name="Hernandez A."/>
            <person name="Krull N."/>
            <person name="Liu D.Y."/>
            <person name="Cavanagh H."/>
            <person name="Bos A."/>
            <person name="Gray C.A."/>
            <person name="Murphy B.T."/>
            <person name="Linington R.G."/>
            <person name="Eustaquio A.S."/>
        </authorList>
    </citation>
    <scope>NUCLEOTIDE SEQUENCE [LARGE SCALE GENOMIC DNA]</scope>
    <source>
        <strain evidence="9 10">RL21-008-BIB-A</strain>
    </source>
</reference>
<dbReference type="Pfam" id="PF19300">
    <property type="entry name" value="BPD_transp_1_N"/>
    <property type="match status" value="1"/>
</dbReference>
<keyword evidence="4 7" id="KW-0812">Transmembrane</keyword>
<feature type="domain" description="ABC transmembrane type-1" evidence="8">
    <location>
        <begin position="109"/>
        <end position="312"/>
    </location>
</feature>
<sequence>MSFKSLAGSVFGPGTPAYLLRRLWQMLPTMLGVVLLVFLLFNWVGGDPAYILAGKMSSAEQIANVRRQLGTDQSYPMQLWIFIKQILTFDFGNSWSTGEPVSRILQTRLGPSLTLLIPMTILETVLGVGLALVIAFARGSLTDRAIMIACTVGMSISILVYIIVFQYWFAYKLGLFPVQGWGDDFLTNLLRYAALPILIGTLVSLAPSLRLYRSFILDETSHDYVRTARAKGLSERRIVWVHVLRNAAIPILTNVMSNLPALLIGAFLIERFFSIPGIGREVILAVEQSDFPVIKAVTVYVAAATMLFNLATDLLYKAIDPRVQLK</sequence>
<dbReference type="Proteomes" id="UP001629246">
    <property type="component" value="Unassembled WGS sequence"/>
</dbReference>
<keyword evidence="2 7" id="KW-0813">Transport</keyword>
<feature type="transmembrane region" description="Helical" evidence="7">
    <location>
        <begin position="247"/>
        <end position="269"/>
    </location>
</feature>
<gene>
    <name evidence="9" type="ORF">PQR62_04755</name>
</gene>
<dbReference type="CDD" id="cd06261">
    <property type="entry name" value="TM_PBP2"/>
    <property type="match status" value="1"/>
</dbReference>
<evidence type="ECO:0000313" key="9">
    <source>
        <dbReference type="EMBL" id="MFL9923562.1"/>
    </source>
</evidence>
<dbReference type="RefSeq" id="WP_408155323.1">
    <property type="nucleotide sequence ID" value="NZ_JAQQFM010000002.1"/>
</dbReference>
<name>A0ABW9A6D4_9BURK</name>
<feature type="transmembrane region" description="Helical" evidence="7">
    <location>
        <begin position="146"/>
        <end position="169"/>
    </location>
</feature>
<evidence type="ECO:0000256" key="3">
    <source>
        <dbReference type="ARBA" id="ARBA00022475"/>
    </source>
</evidence>
<protein>
    <submittedName>
        <fullName evidence="9">ABC transporter permease</fullName>
    </submittedName>
</protein>
<dbReference type="InterPro" id="IPR000515">
    <property type="entry name" value="MetI-like"/>
</dbReference>